<organism evidence="3">
    <name type="scientific">Cryptosporidium hominis</name>
    <dbReference type="NCBI Taxonomy" id="237895"/>
    <lineage>
        <taxon>Eukaryota</taxon>
        <taxon>Sar</taxon>
        <taxon>Alveolata</taxon>
        <taxon>Apicomplexa</taxon>
        <taxon>Conoidasida</taxon>
        <taxon>Coccidia</taxon>
        <taxon>Eucoccidiorida</taxon>
        <taxon>Eimeriorina</taxon>
        <taxon>Cryptosporidiidae</taxon>
        <taxon>Cryptosporidium</taxon>
    </lineage>
</organism>
<accession>A0A0S4TIS6</accession>
<dbReference type="VEuPathDB" id="CryptoDB:CHUDEA7_1400"/>
<reference evidence="3" key="2">
    <citation type="submission" date="2015-08" db="EMBL/GenBank/DDBJ databases">
        <authorList>
            <person name="Babu N.S."/>
            <person name="Beckwith C.J."/>
            <person name="Beseler K.G."/>
            <person name="Brison A."/>
            <person name="Carone J.V."/>
            <person name="Caskin T.P."/>
            <person name="Diamond M."/>
            <person name="Durham M.E."/>
            <person name="Foxe J.M."/>
            <person name="Go M."/>
            <person name="Henderson B.A."/>
            <person name="Jones I.B."/>
            <person name="McGettigan J.A."/>
            <person name="Micheletti S.J."/>
            <person name="Nasrallah M.E."/>
            <person name="Ortiz D."/>
            <person name="Piller C.R."/>
            <person name="Privatt S.R."/>
            <person name="Schneider S.L."/>
            <person name="Sharp S."/>
            <person name="Smith T.C."/>
            <person name="Stanton J.D."/>
            <person name="Ullery H.E."/>
            <person name="Wilson R.J."/>
            <person name="Serrano M.G."/>
            <person name="Buck G."/>
            <person name="Lee V."/>
            <person name="Wang Y."/>
            <person name="Carvalho R."/>
            <person name="Voegtly L."/>
            <person name="Shi R."/>
            <person name="Duckworth R."/>
            <person name="Johnson A."/>
            <person name="Loviza R."/>
            <person name="Walstead R."/>
            <person name="Shah Z."/>
            <person name="Kiflezghi M."/>
            <person name="Wade K."/>
            <person name="Ball S.L."/>
            <person name="Bradley K.W."/>
            <person name="Asai D.J."/>
            <person name="Bowman C.A."/>
            <person name="Russell D.A."/>
            <person name="Pope W.H."/>
            <person name="Jacobs-Sera D."/>
            <person name="Hendrix R.W."/>
            <person name="Hatfull G.F."/>
        </authorList>
    </citation>
    <scope>NUCLEOTIDE SEQUENCE [LARGE SCALE GENOMIC DNA]</scope>
</reference>
<dbReference type="VEuPathDB" id="CryptoDB:ChTU502y2012_407g0685"/>
<dbReference type="Proteomes" id="UP000199752">
    <property type="component" value="Chromosome 7"/>
</dbReference>
<feature type="region of interest" description="Disordered" evidence="1">
    <location>
        <begin position="47"/>
        <end position="78"/>
    </location>
</feature>
<evidence type="ECO:0000256" key="1">
    <source>
        <dbReference type="SAM" id="MobiDB-lite"/>
    </source>
</evidence>
<dbReference type="VEuPathDB" id="CryptoDB:Chro.70167"/>
<keyword evidence="5" id="KW-1185">Reference proteome</keyword>
<protein>
    <submittedName>
        <fullName evidence="3">Uncharacterized protein</fullName>
    </submittedName>
</protein>
<proteinExistence type="predicted"/>
<dbReference type="Proteomes" id="UP001429100">
    <property type="component" value="Unassembled WGS sequence"/>
</dbReference>
<sequence length="730" mass="79187">MNQGQILKGLGFLILAICLNVEVKSQQVSTTIESDLSLNSDISKNGGTEPIKEVASSNGTMNSTSITESSEENLGNKLSNPEIIPVNMNFTEDSCFNRTLPINCDNSNSTLLVPITSRFTTTIVGDSYKFGMSYEFKSEDDSELISFNLGSKENSAIVKISSLVNGTQVNDGITTLELKGCQDDFTIIQDATNSTLGIGRMTFVMVLTNTTISFTLNNLVYNILNINLAEKPIRISKIQTSGLENVRISVIPFIENDEMENCVLSVPVTGASISNLNISPYSKTCLSSNVVIPKSTLIPGSQILLGMPGSVSSKSVKMPSTTHVILNSNSGLILFHLIINDNGLFLKGTSGTDIIRSKGGYFPLQSYGFQSYAIKLVFTSLFVTISVNGFYAFDPIVIPNGEIPYGITFEGLHRKPTTTVLPTRPCTRYSYSGTGTCSIDGILPVLKSSNSQSKDSHGQTFVAVRVASDPTENKKKTMISFDNDADVSEFLVGVNGRSAVLITNLTNLDKVDYENIPQNDTFVLKDENAGGLRRSYFNNLENVESTKVSKTLGDYSVNISGDNIDKISSEFQPIRKSCVLEQHRGSYIPTVCDSNRLCFTSASTGSPVGGVLHFIGGFSNGALKVDIYTKKDGFSFQIEYNSSGNINVFRTSAIKENEPIYKGHYLSSATSSSGRGVISIKDLGQFLLLSIDKMEVTKISKGGYGPDGNISCVQFFANESDDISIFFEIQ</sequence>
<dbReference type="AlphaFoldDB" id="A0A0S4TIS6"/>
<dbReference type="EMBL" id="JTAI01000004">
    <property type="protein sequence ID" value="PPS94865.1"/>
    <property type="molecule type" value="Genomic_DNA"/>
</dbReference>
<name>A0A0S4TIS6_CRYHO</name>
<gene>
    <name evidence="3" type="ORF">CHUDEA7_1400</name>
    <name evidence="4" type="ORF">GY17_00001929</name>
</gene>
<reference evidence="4 5" key="1">
    <citation type="submission" date="2014-11" db="EMBL/GenBank/DDBJ databases">
        <title>Comparative genomic analysis of Cryptosporidium hominis reveals occurrence of genetic recombination in virulent subtypes.</title>
        <authorList>
            <person name="Guo Y."/>
            <person name="Tang K."/>
            <person name="Frace M."/>
            <person name="Li N."/>
            <person name="Roellig D.M."/>
            <person name="Sammons S."/>
            <person name="Knipe K."/>
            <person name="Rowe L."/>
            <person name="Feng Y."/>
            <person name="Xiao L."/>
        </authorList>
    </citation>
    <scope>NUCLEOTIDE SEQUENCE [LARGE SCALE GENOMIC DNA]</scope>
    <source>
        <strain evidence="4">30976</strain>
    </source>
</reference>
<evidence type="ECO:0000313" key="3">
    <source>
        <dbReference type="EMBL" id="CUV07119.1"/>
    </source>
</evidence>
<dbReference type="VEuPathDB" id="CryptoDB:GY17_00001929"/>
<feature type="chain" id="PRO_5006627755" evidence="2">
    <location>
        <begin position="26"/>
        <end position="730"/>
    </location>
</feature>
<evidence type="ECO:0000313" key="4">
    <source>
        <dbReference type="EMBL" id="PPS94865.1"/>
    </source>
</evidence>
<feature type="signal peptide" evidence="2">
    <location>
        <begin position="1"/>
        <end position="25"/>
    </location>
</feature>
<keyword evidence="2" id="KW-0732">Signal</keyword>
<evidence type="ECO:0000313" key="5">
    <source>
        <dbReference type="Proteomes" id="UP001429100"/>
    </source>
</evidence>
<dbReference type="EMBL" id="LN877953">
    <property type="protein sequence ID" value="CUV07119.1"/>
    <property type="molecule type" value="Genomic_DNA"/>
</dbReference>
<evidence type="ECO:0000256" key="2">
    <source>
        <dbReference type="SAM" id="SignalP"/>
    </source>
</evidence>
<reference evidence="4 5" key="3">
    <citation type="submission" date="2017-10" db="EMBL/GenBank/DDBJ databases">
        <title>Consistent, comparative and evidence-based genome annotation and re-annotation for the closely-related species, Cryptosporidium parvum, C. hominis and C. tyzzeri.</title>
        <authorList>
            <person name="Baptista R.P."/>
            <person name="Li Y."/>
            <person name="Sateriale A."/>
            <person name="Striepen B."/>
            <person name="Kissinger J.C."/>
        </authorList>
    </citation>
    <scope>NUCLEOTIDE SEQUENCE [LARGE SCALE GENOMIC DNA]</scope>
    <source>
        <strain evidence="4">30976</strain>
    </source>
</reference>